<dbReference type="InterPro" id="IPR004509">
    <property type="entry name" value="Competence_ComEA_HhH"/>
</dbReference>
<evidence type="ECO:0000259" key="3">
    <source>
        <dbReference type="SMART" id="SM00278"/>
    </source>
</evidence>
<sequence>MHDGGWEVLLMAQVQANTATWRQRLALMVRQRPVLGVALALVAGLLVGACAGGSVMASGVAEGDSWGGAGIEVKRARDDAGDDTEGDGASSSDADGLPDEEAAEAKDAIVVDVAGAVASPGVVELKDGARVADALDAAGGLAEDADLTSVNRAALLTDGQRVYVPRVGEQVAPVEGDGSGGVAGEGAQSTATGQAVNINDADLAELDALPGVGPATAQAIIDDREANGPFTAPEDLMRVSGIGEKKYEKLKSSICV</sequence>
<dbReference type="SUPFAM" id="SSF47781">
    <property type="entry name" value="RuvA domain 2-like"/>
    <property type="match status" value="1"/>
</dbReference>
<dbReference type="EMBL" id="ABXJ01000106">
    <property type="protein sequence ID" value="EEA89982.1"/>
    <property type="molecule type" value="Genomic_DNA"/>
</dbReference>
<dbReference type="eggNOG" id="COG1555">
    <property type="taxonomic scope" value="Bacteria"/>
</dbReference>
<dbReference type="Proteomes" id="UP000003560">
    <property type="component" value="Unassembled WGS sequence"/>
</dbReference>
<reference evidence="4 5" key="1">
    <citation type="submission" date="2008-10" db="EMBL/GenBank/DDBJ databases">
        <title>Draft genome sequence of Collinsella stercoris (DSM 13279).</title>
        <authorList>
            <person name="Sudarsanam P."/>
            <person name="Ley R."/>
            <person name="Guruge J."/>
            <person name="Turnbaugh P.J."/>
            <person name="Mahowald M."/>
            <person name="Liep D."/>
            <person name="Gordon J."/>
        </authorList>
    </citation>
    <scope>NUCLEOTIDE SEQUENCE [LARGE SCALE GENOMIC DNA]</scope>
    <source>
        <strain evidence="4 5">DSM 13279</strain>
    </source>
</reference>
<name>B6GCK7_9ACTN</name>
<dbReference type="STRING" id="445975.COLSTE_01830"/>
<keyword evidence="5" id="KW-1185">Reference proteome</keyword>
<dbReference type="InterPro" id="IPR010994">
    <property type="entry name" value="RuvA_2-like"/>
</dbReference>
<dbReference type="Gene3D" id="3.10.560.10">
    <property type="entry name" value="Outer membrane lipoprotein wza domain like"/>
    <property type="match status" value="1"/>
</dbReference>
<dbReference type="PANTHER" id="PTHR21180">
    <property type="entry name" value="ENDONUCLEASE/EXONUCLEASE/PHOSPHATASE FAMILY DOMAIN-CONTAINING PROTEIN 1"/>
    <property type="match status" value="1"/>
</dbReference>
<dbReference type="GO" id="GO:0006281">
    <property type="term" value="P:DNA repair"/>
    <property type="evidence" value="ECO:0007669"/>
    <property type="project" value="InterPro"/>
</dbReference>
<organism evidence="4 5">
    <name type="scientific">Collinsella stercoris DSM 13279</name>
    <dbReference type="NCBI Taxonomy" id="445975"/>
    <lineage>
        <taxon>Bacteria</taxon>
        <taxon>Bacillati</taxon>
        <taxon>Actinomycetota</taxon>
        <taxon>Coriobacteriia</taxon>
        <taxon>Coriobacteriales</taxon>
        <taxon>Coriobacteriaceae</taxon>
        <taxon>Collinsella</taxon>
    </lineage>
</organism>
<protein>
    <submittedName>
        <fullName evidence="4">ComEA protein</fullName>
    </submittedName>
</protein>
<dbReference type="Pfam" id="PF10531">
    <property type="entry name" value="SLBB"/>
    <property type="match status" value="1"/>
</dbReference>
<dbReference type="GO" id="GO:0015627">
    <property type="term" value="C:type II protein secretion system complex"/>
    <property type="evidence" value="ECO:0007669"/>
    <property type="project" value="TreeGrafter"/>
</dbReference>
<feature type="domain" description="Helix-hairpin-helix DNA-binding motif class 1" evidence="3">
    <location>
        <begin position="234"/>
        <end position="253"/>
    </location>
</feature>
<dbReference type="HOGENOM" id="CLU_052011_0_2_11"/>
<keyword evidence="2" id="KW-1133">Transmembrane helix</keyword>
<comment type="caution">
    <text evidence="4">The sequence shown here is derived from an EMBL/GenBank/DDBJ whole genome shotgun (WGS) entry which is preliminary data.</text>
</comment>
<reference evidence="4 5" key="2">
    <citation type="submission" date="2008-10" db="EMBL/GenBank/DDBJ databases">
        <authorList>
            <person name="Fulton L."/>
            <person name="Clifton S."/>
            <person name="Fulton B."/>
            <person name="Xu J."/>
            <person name="Minx P."/>
            <person name="Pepin K.H."/>
            <person name="Johnson M."/>
            <person name="Thiruvilangam P."/>
            <person name="Bhonagiri V."/>
            <person name="Nash W.E."/>
            <person name="Mardis E.R."/>
            <person name="Wilson R.K."/>
        </authorList>
    </citation>
    <scope>NUCLEOTIDE SEQUENCE [LARGE SCALE GENOMIC DNA]</scope>
    <source>
        <strain evidence="4 5">DSM 13279</strain>
    </source>
</reference>
<dbReference type="InterPro" id="IPR051675">
    <property type="entry name" value="Endo/Exo/Phosphatase_dom_1"/>
</dbReference>
<gene>
    <name evidence="4" type="ORF">COLSTE_01830</name>
</gene>
<dbReference type="Gene3D" id="1.10.150.320">
    <property type="entry name" value="Photosystem II 12 kDa extrinsic protein"/>
    <property type="match status" value="1"/>
</dbReference>
<evidence type="ECO:0000313" key="5">
    <source>
        <dbReference type="Proteomes" id="UP000003560"/>
    </source>
</evidence>
<dbReference type="Pfam" id="PF12836">
    <property type="entry name" value="HHH_3"/>
    <property type="match status" value="1"/>
</dbReference>
<feature type="transmembrane region" description="Helical" evidence="2">
    <location>
        <begin position="34"/>
        <end position="56"/>
    </location>
</feature>
<proteinExistence type="predicted"/>
<evidence type="ECO:0000256" key="2">
    <source>
        <dbReference type="SAM" id="Phobius"/>
    </source>
</evidence>
<dbReference type="AlphaFoldDB" id="B6GCK7"/>
<dbReference type="PANTHER" id="PTHR21180:SF32">
    <property type="entry name" value="ENDONUCLEASE_EXONUCLEASE_PHOSPHATASE FAMILY DOMAIN-CONTAINING PROTEIN 1"/>
    <property type="match status" value="1"/>
</dbReference>
<keyword evidence="2" id="KW-0472">Membrane</keyword>
<dbReference type="InterPro" id="IPR019554">
    <property type="entry name" value="Soluble_ligand-bd"/>
</dbReference>
<accession>B6GCK7</accession>
<keyword evidence="2" id="KW-0812">Transmembrane</keyword>
<feature type="region of interest" description="Disordered" evidence="1">
    <location>
        <begin position="76"/>
        <end position="98"/>
    </location>
</feature>
<dbReference type="InterPro" id="IPR003583">
    <property type="entry name" value="Hlx-hairpin-Hlx_DNA-bd_motif"/>
</dbReference>
<evidence type="ECO:0000313" key="4">
    <source>
        <dbReference type="EMBL" id="EEA89982.1"/>
    </source>
</evidence>
<dbReference type="GO" id="GO:0003677">
    <property type="term" value="F:DNA binding"/>
    <property type="evidence" value="ECO:0007669"/>
    <property type="project" value="InterPro"/>
</dbReference>
<dbReference type="GO" id="GO:0015628">
    <property type="term" value="P:protein secretion by the type II secretion system"/>
    <property type="evidence" value="ECO:0007669"/>
    <property type="project" value="TreeGrafter"/>
</dbReference>
<feature type="domain" description="Helix-hairpin-helix DNA-binding motif class 1" evidence="3">
    <location>
        <begin position="204"/>
        <end position="223"/>
    </location>
</feature>
<dbReference type="NCBIfam" id="TIGR00426">
    <property type="entry name" value="competence protein ComEA helix-hairpin-helix repeat region"/>
    <property type="match status" value="1"/>
</dbReference>
<dbReference type="SMART" id="SM00278">
    <property type="entry name" value="HhH1"/>
    <property type="match status" value="2"/>
</dbReference>
<evidence type="ECO:0000256" key="1">
    <source>
        <dbReference type="SAM" id="MobiDB-lite"/>
    </source>
</evidence>